<dbReference type="InterPro" id="IPR006439">
    <property type="entry name" value="HAD-SF_hydro_IA"/>
</dbReference>
<name>A0A2T5TZZ3_9SPHN</name>
<comment type="caution">
    <text evidence="4">The sequence shown here is derived from an EMBL/GenBank/DDBJ whole genome shotgun (WGS) entry which is preliminary data.</text>
</comment>
<dbReference type="NCBIfam" id="TIGR01428">
    <property type="entry name" value="HAD_type_II"/>
    <property type="match status" value="1"/>
</dbReference>
<comment type="function">
    <text evidence="3">Catalyzes the hydrolytic dehalogenation of small (S)-2-haloalkanoic acids to yield the corresponding (R)-2-hydroxyalkanoic acids.</text>
</comment>
<gene>
    <name evidence="4" type="ORF">C8J25_109236</name>
</gene>
<reference evidence="4 5" key="1">
    <citation type="submission" date="2018-04" db="EMBL/GenBank/DDBJ databases">
        <title>Genomic Encyclopedia of Type Strains, Phase III (KMG-III): the genomes of soil and plant-associated and newly described type strains.</title>
        <authorList>
            <person name="Whitman W."/>
        </authorList>
    </citation>
    <scope>NUCLEOTIDE SEQUENCE [LARGE SCALE GENOMIC DNA]</scope>
    <source>
        <strain evidence="4 5">MA-olki</strain>
    </source>
</reference>
<dbReference type="EMBL" id="QAYE01000009">
    <property type="protein sequence ID" value="PTW44805.1"/>
    <property type="molecule type" value="Genomic_DNA"/>
</dbReference>
<dbReference type="SUPFAM" id="SSF56784">
    <property type="entry name" value="HAD-like"/>
    <property type="match status" value="1"/>
</dbReference>
<dbReference type="PANTHER" id="PTHR43316:SF3">
    <property type="entry name" value="HALOACID DEHALOGENASE, TYPE II (AFU_ORTHOLOGUE AFUA_2G07750)-RELATED"/>
    <property type="match status" value="1"/>
</dbReference>
<dbReference type="NCBIfam" id="TIGR01493">
    <property type="entry name" value="HAD-SF-IA-v2"/>
    <property type="match status" value="1"/>
</dbReference>
<dbReference type="InterPro" id="IPR051540">
    <property type="entry name" value="S-2-haloacid_dehalogenase"/>
</dbReference>
<dbReference type="PANTHER" id="PTHR43316">
    <property type="entry name" value="HYDROLASE, HALOACID DELAHOGENASE-RELATED"/>
    <property type="match status" value="1"/>
</dbReference>
<dbReference type="CDD" id="cd02588">
    <property type="entry name" value="HAD_L2-DEX"/>
    <property type="match status" value="1"/>
</dbReference>
<dbReference type="InterPro" id="IPR023214">
    <property type="entry name" value="HAD_sf"/>
</dbReference>
<evidence type="ECO:0000256" key="1">
    <source>
        <dbReference type="ARBA" id="ARBA00008106"/>
    </source>
</evidence>
<dbReference type="GO" id="GO:0018784">
    <property type="term" value="F:(S)-2-haloacid dehalogenase activity"/>
    <property type="evidence" value="ECO:0007669"/>
    <property type="project" value="UniProtKB-UniRule"/>
</dbReference>
<comment type="similarity">
    <text evidence="1 3">Belongs to the HAD-like hydrolase superfamily. S-2-haloalkanoic acid dehalogenase family.</text>
</comment>
<dbReference type="RefSeq" id="WP_107955553.1">
    <property type="nucleotide sequence ID" value="NZ_QAYE01000009.1"/>
</dbReference>
<dbReference type="InterPro" id="IPR036412">
    <property type="entry name" value="HAD-like_sf"/>
</dbReference>
<dbReference type="GeneID" id="91007413"/>
<evidence type="ECO:0000313" key="4">
    <source>
        <dbReference type="EMBL" id="PTW44805.1"/>
    </source>
</evidence>
<organism evidence="4 5">
    <name type="scientific">Sphingomonas faeni</name>
    <dbReference type="NCBI Taxonomy" id="185950"/>
    <lineage>
        <taxon>Bacteria</taxon>
        <taxon>Pseudomonadati</taxon>
        <taxon>Pseudomonadota</taxon>
        <taxon>Alphaproteobacteria</taxon>
        <taxon>Sphingomonadales</taxon>
        <taxon>Sphingomonadaceae</taxon>
        <taxon>Sphingomonas</taxon>
    </lineage>
</organism>
<dbReference type="InterPro" id="IPR023198">
    <property type="entry name" value="PGP-like_dom2"/>
</dbReference>
<comment type="catalytic activity">
    <reaction evidence="3">
        <text>an (S)-2-haloacid + H2O = a (2R)-2-hydroxycarboxylate + a halide anion + H(+)</text>
        <dbReference type="Rhea" id="RHEA:11192"/>
        <dbReference type="ChEBI" id="CHEBI:15377"/>
        <dbReference type="ChEBI" id="CHEBI:15378"/>
        <dbReference type="ChEBI" id="CHEBI:16042"/>
        <dbReference type="ChEBI" id="CHEBI:58314"/>
        <dbReference type="ChEBI" id="CHEBI:137405"/>
        <dbReference type="EC" id="3.8.1.2"/>
    </reaction>
</comment>
<dbReference type="Proteomes" id="UP000244013">
    <property type="component" value="Unassembled WGS sequence"/>
</dbReference>
<evidence type="ECO:0000256" key="3">
    <source>
        <dbReference type="RuleBase" id="RU368077"/>
    </source>
</evidence>
<sequence>MTDRPLIVFDVNETLLDINILEPLFVDMFAAPGRMREWFAQLILYSEALSLAGPYVPFGKLGGAVLRMLGQIHGVVVTDDHVRQLGALMTDMPVHADVAAGLAVLKDAGFSIVTLTNSPNSAGPDVLDRAGLGSMFAQRFTVDTVQRFKPTPATYQLVQDTMAATPDTTWLIAAHTWDTIGAQAFGWKAALVTRGVNAPLVLDGIPPPTLVARDVGEAARAIAASR</sequence>
<accession>A0A2T5TZZ3</accession>
<dbReference type="Gene3D" id="1.10.150.240">
    <property type="entry name" value="Putative phosphatase, domain 2"/>
    <property type="match status" value="1"/>
</dbReference>
<dbReference type="OrthoDB" id="7989657at2"/>
<evidence type="ECO:0000313" key="5">
    <source>
        <dbReference type="Proteomes" id="UP000244013"/>
    </source>
</evidence>
<proteinExistence type="inferred from homology"/>
<dbReference type="AlphaFoldDB" id="A0A2T5TZZ3"/>
<keyword evidence="2 3" id="KW-0378">Hydrolase</keyword>
<dbReference type="Pfam" id="PF00702">
    <property type="entry name" value="Hydrolase"/>
    <property type="match status" value="1"/>
</dbReference>
<dbReference type="InterPro" id="IPR006328">
    <property type="entry name" value="2-HAD"/>
</dbReference>
<evidence type="ECO:0000256" key="2">
    <source>
        <dbReference type="ARBA" id="ARBA00022801"/>
    </source>
</evidence>
<dbReference type="Gene3D" id="3.40.50.1000">
    <property type="entry name" value="HAD superfamily/HAD-like"/>
    <property type="match status" value="1"/>
</dbReference>
<protein>
    <recommendedName>
        <fullName evidence="3">(S)-2-haloacid dehalogenase</fullName>
        <ecNumber evidence="3">3.8.1.2</ecNumber>
    </recommendedName>
    <alternativeName>
        <fullName evidence="3">2-haloalkanoic acid dehalogenase</fullName>
    </alternativeName>
    <alternativeName>
        <fullName evidence="3">Halocarboxylic acid halidohydrolase</fullName>
    </alternativeName>
    <alternativeName>
        <fullName evidence="3">L-2-haloacid dehalogenase</fullName>
    </alternativeName>
</protein>
<dbReference type="EC" id="3.8.1.2" evidence="3"/>